<proteinExistence type="inferred from homology"/>
<dbReference type="GO" id="GO:0006935">
    <property type="term" value="P:chemotaxis"/>
    <property type="evidence" value="ECO:0007669"/>
    <property type="project" value="InterPro"/>
</dbReference>
<dbReference type="SMART" id="SM00283">
    <property type="entry name" value="MA"/>
    <property type="match status" value="1"/>
</dbReference>
<dbReference type="InterPro" id="IPR047347">
    <property type="entry name" value="YvaQ-like_sensor"/>
</dbReference>
<dbReference type="RefSeq" id="WP_161071053.1">
    <property type="nucleotide sequence ID" value="NZ_WWCU01000003.1"/>
</dbReference>
<keyword evidence="5" id="KW-0812">Transmembrane</keyword>
<dbReference type="InterPro" id="IPR003660">
    <property type="entry name" value="HAMP_dom"/>
</dbReference>
<sequence>MFANLKIGTRLAAGFGAIIVLLGGIVLMAVQSLASLHQATSEIVDDRYPQVVLTTSVLMQVNENAISMRNMLLADNPDMLKAETASIAAGEKAIADGLNKLEGMLSSDAGRKAYADMQALRAKYQAGQAEFMKLAGSGGTIDASTLLMTTLREDQLAYTARMKGFLAGGGKLMEKSGREAAELYQRKRLHILLLAGAACALAVGFGLWITRSITGPLHEAVRVARTVASGDLSSDIEVRSQDEVGQLLQALKEMNGSLRNIVSEVRSGTDAIAGAASEIAQGNLDLSGRTEQQASALEETASAMEELSATVSQNAEHARQARERAHGASGIATGSSSVVEQVVATMDAISASSRQIGDIIGVIDGIAFQTNILALNAAVEAARAGEQGRGFAVVASEVRTLAQRSAAAAKDIKHLIDASTASVTTGGKLAQQAGATMHNVVSSVAQVADSISEIASASAEQSSGLAQVNQAVVQMDETTQQNAALVEQAAAAAQALQDRAAELARLVSVFRLNAGDGVHGLVPRAAGYAAARLTRPTVALL</sequence>
<gene>
    <name evidence="8" type="ORF">GTP77_04925</name>
</gene>
<dbReference type="Gene3D" id="1.10.287.950">
    <property type="entry name" value="Methyl-accepting chemotaxis protein"/>
    <property type="match status" value="1"/>
</dbReference>
<feature type="transmembrane region" description="Helical" evidence="5">
    <location>
        <begin position="12"/>
        <end position="30"/>
    </location>
</feature>
<dbReference type="GO" id="GO:0005886">
    <property type="term" value="C:plasma membrane"/>
    <property type="evidence" value="ECO:0007669"/>
    <property type="project" value="TreeGrafter"/>
</dbReference>
<dbReference type="FunFam" id="1.10.287.950:FF:000001">
    <property type="entry name" value="Methyl-accepting chemotaxis sensory transducer"/>
    <property type="match status" value="1"/>
</dbReference>
<dbReference type="CDD" id="cd19411">
    <property type="entry name" value="MCP2201-like_sensor"/>
    <property type="match status" value="1"/>
</dbReference>
<dbReference type="AlphaFoldDB" id="A0A7X4H8L1"/>
<evidence type="ECO:0000256" key="1">
    <source>
        <dbReference type="ARBA" id="ARBA00004370"/>
    </source>
</evidence>
<dbReference type="PANTHER" id="PTHR43531:SF14">
    <property type="entry name" value="METHYL-ACCEPTING CHEMOTAXIS PROTEIN I-RELATED"/>
    <property type="match status" value="1"/>
</dbReference>
<dbReference type="InterPro" id="IPR051310">
    <property type="entry name" value="MCP_chemotaxis"/>
</dbReference>
<dbReference type="SMART" id="SM00304">
    <property type="entry name" value="HAMP"/>
    <property type="match status" value="1"/>
</dbReference>
<dbReference type="InterPro" id="IPR004089">
    <property type="entry name" value="MCPsignal_dom"/>
</dbReference>
<keyword evidence="5" id="KW-0472">Membrane</keyword>
<evidence type="ECO:0000256" key="5">
    <source>
        <dbReference type="SAM" id="Phobius"/>
    </source>
</evidence>
<dbReference type="Pfam" id="PF12729">
    <property type="entry name" value="4HB_MCP_1"/>
    <property type="match status" value="1"/>
</dbReference>
<dbReference type="InterPro" id="IPR024478">
    <property type="entry name" value="HlyB_4HB_MCP"/>
</dbReference>
<reference evidence="8 9" key="1">
    <citation type="submission" date="2019-12" db="EMBL/GenBank/DDBJ databases">
        <title>Novel species isolated from a subtropical stream in China.</title>
        <authorList>
            <person name="Lu H."/>
        </authorList>
    </citation>
    <scope>NUCLEOTIDE SEQUENCE [LARGE SCALE GENOMIC DNA]</scope>
    <source>
        <strain evidence="8 9">FT127W</strain>
    </source>
</reference>
<dbReference type="Pfam" id="PF00015">
    <property type="entry name" value="MCPsignal"/>
    <property type="match status" value="1"/>
</dbReference>
<dbReference type="CDD" id="cd11386">
    <property type="entry name" value="MCP_signal"/>
    <property type="match status" value="1"/>
</dbReference>
<dbReference type="Proteomes" id="UP000450676">
    <property type="component" value="Unassembled WGS sequence"/>
</dbReference>
<evidence type="ECO:0000313" key="9">
    <source>
        <dbReference type="Proteomes" id="UP000450676"/>
    </source>
</evidence>
<organism evidence="8 9">
    <name type="scientific">Pseudoduganella aquatica</name>
    <dbReference type="NCBI Taxonomy" id="2660641"/>
    <lineage>
        <taxon>Bacteria</taxon>
        <taxon>Pseudomonadati</taxon>
        <taxon>Pseudomonadota</taxon>
        <taxon>Betaproteobacteria</taxon>
        <taxon>Burkholderiales</taxon>
        <taxon>Oxalobacteraceae</taxon>
        <taxon>Telluria group</taxon>
        <taxon>Pseudoduganella</taxon>
    </lineage>
</organism>
<evidence type="ECO:0000256" key="2">
    <source>
        <dbReference type="ARBA" id="ARBA00022481"/>
    </source>
</evidence>
<dbReference type="PRINTS" id="PR00260">
    <property type="entry name" value="CHEMTRNSDUCR"/>
</dbReference>
<comment type="subcellular location">
    <subcellularLocation>
        <location evidence="1">Membrane</location>
    </subcellularLocation>
</comment>
<accession>A0A7X4H8L1</accession>
<feature type="transmembrane region" description="Helical" evidence="5">
    <location>
        <begin position="191"/>
        <end position="209"/>
    </location>
</feature>
<dbReference type="CDD" id="cd06225">
    <property type="entry name" value="HAMP"/>
    <property type="match status" value="1"/>
</dbReference>
<dbReference type="PROSITE" id="PS50885">
    <property type="entry name" value="HAMP"/>
    <property type="match status" value="1"/>
</dbReference>
<evidence type="ECO:0000259" key="7">
    <source>
        <dbReference type="PROSITE" id="PS50885"/>
    </source>
</evidence>
<feature type="domain" description="Methyl-accepting transducer" evidence="6">
    <location>
        <begin position="268"/>
        <end position="497"/>
    </location>
</feature>
<comment type="caution">
    <text evidence="8">The sequence shown here is derived from an EMBL/GenBank/DDBJ whole genome shotgun (WGS) entry which is preliminary data.</text>
</comment>
<evidence type="ECO:0000256" key="4">
    <source>
        <dbReference type="PROSITE-ProRule" id="PRU00284"/>
    </source>
</evidence>
<evidence type="ECO:0000259" key="6">
    <source>
        <dbReference type="PROSITE" id="PS50111"/>
    </source>
</evidence>
<dbReference type="Gene3D" id="6.10.340.10">
    <property type="match status" value="1"/>
</dbReference>
<dbReference type="GO" id="GO:0004888">
    <property type="term" value="F:transmembrane signaling receptor activity"/>
    <property type="evidence" value="ECO:0007669"/>
    <property type="project" value="InterPro"/>
</dbReference>
<dbReference type="EMBL" id="WWCU01000003">
    <property type="protein sequence ID" value="MYN06676.1"/>
    <property type="molecule type" value="Genomic_DNA"/>
</dbReference>
<keyword evidence="4" id="KW-0807">Transducer</keyword>
<evidence type="ECO:0000256" key="3">
    <source>
        <dbReference type="ARBA" id="ARBA00029447"/>
    </source>
</evidence>
<dbReference type="InterPro" id="IPR004090">
    <property type="entry name" value="Chemotax_Me-accpt_rcpt"/>
</dbReference>
<keyword evidence="2" id="KW-0488">Methylation</keyword>
<dbReference type="Pfam" id="PF00672">
    <property type="entry name" value="HAMP"/>
    <property type="match status" value="1"/>
</dbReference>
<dbReference type="GO" id="GO:0007165">
    <property type="term" value="P:signal transduction"/>
    <property type="evidence" value="ECO:0007669"/>
    <property type="project" value="UniProtKB-KW"/>
</dbReference>
<dbReference type="PROSITE" id="PS50111">
    <property type="entry name" value="CHEMOTAXIS_TRANSDUC_2"/>
    <property type="match status" value="1"/>
</dbReference>
<feature type="domain" description="HAMP" evidence="7">
    <location>
        <begin position="211"/>
        <end position="263"/>
    </location>
</feature>
<evidence type="ECO:0000313" key="8">
    <source>
        <dbReference type="EMBL" id="MYN06676.1"/>
    </source>
</evidence>
<keyword evidence="9" id="KW-1185">Reference proteome</keyword>
<protein>
    <submittedName>
        <fullName evidence="8">HAMP domain-containing protein</fullName>
    </submittedName>
</protein>
<dbReference type="PANTHER" id="PTHR43531">
    <property type="entry name" value="PROTEIN ICFG"/>
    <property type="match status" value="1"/>
</dbReference>
<comment type="similarity">
    <text evidence="3">Belongs to the methyl-accepting chemotaxis (MCP) protein family.</text>
</comment>
<dbReference type="SUPFAM" id="SSF58104">
    <property type="entry name" value="Methyl-accepting chemotaxis protein (MCP) signaling domain"/>
    <property type="match status" value="1"/>
</dbReference>
<keyword evidence="5" id="KW-1133">Transmembrane helix</keyword>
<name>A0A7X4H8L1_9BURK</name>